<name>A0ABT7ABC8_9HYPH</name>
<dbReference type="InterPro" id="IPR016181">
    <property type="entry name" value="Acyl_CoA_acyltransferase"/>
</dbReference>
<dbReference type="EMBL" id="JASJEV010000001">
    <property type="protein sequence ID" value="MDJ1156675.1"/>
    <property type="molecule type" value="Genomic_DNA"/>
</dbReference>
<evidence type="ECO:0000256" key="1">
    <source>
        <dbReference type="ARBA" id="ARBA00022679"/>
    </source>
</evidence>
<keyword evidence="5" id="KW-1185">Reference proteome</keyword>
<evidence type="ECO:0000313" key="5">
    <source>
        <dbReference type="Proteomes" id="UP001321492"/>
    </source>
</evidence>
<proteinExistence type="predicted"/>
<feature type="domain" description="N-acetyltransferase" evidence="3">
    <location>
        <begin position="139"/>
        <end position="270"/>
    </location>
</feature>
<keyword evidence="2" id="KW-0012">Acyltransferase</keyword>
<dbReference type="Proteomes" id="UP001321492">
    <property type="component" value="Unassembled WGS sequence"/>
</dbReference>
<dbReference type="InterPro" id="IPR050832">
    <property type="entry name" value="Bact_Acetyltransf"/>
</dbReference>
<evidence type="ECO:0000259" key="3">
    <source>
        <dbReference type="PROSITE" id="PS51186"/>
    </source>
</evidence>
<dbReference type="Gene3D" id="3.40.630.30">
    <property type="match status" value="1"/>
</dbReference>
<evidence type="ECO:0000313" key="4">
    <source>
        <dbReference type="EMBL" id="MDJ1156675.1"/>
    </source>
</evidence>
<dbReference type="PANTHER" id="PTHR43877">
    <property type="entry name" value="AMINOALKYLPHOSPHONATE N-ACETYLTRANSFERASE-RELATED-RELATED"/>
    <property type="match status" value="1"/>
</dbReference>
<comment type="caution">
    <text evidence="4">The sequence shown here is derived from an EMBL/GenBank/DDBJ whole genome shotgun (WGS) entry which is preliminary data.</text>
</comment>
<dbReference type="RefSeq" id="WP_283738679.1">
    <property type="nucleotide sequence ID" value="NZ_JASJEV010000001.1"/>
</dbReference>
<dbReference type="PROSITE" id="PS51186">
    <property type="entry name" value="GNAT"/>
    <property type="match status" value="1"/>
</dbReference>
<sequence length="270" mass="28912">MSMTRAVTKPDGPRATAPSADVLVAAHLRMLSGSYLPEVVAGPGRAIYAWSAHVPDVTMNFAVRLGPSDVGWLVRMARERARAPALLAADEAAARIGEAERATVYPARWMVAPCTRSDNGELPVLGLSASVTEAAAPDPHFFQVFAGCHATEAIDAHVRCFYVPALMASRLPARILSRHFVIFEAGEPVACATLHVEGRLAGLYNVGTLRSHQRRGIGEALARHVVDHAAALGCTHVFLQCAAGTHLERLYARAGFRTAFSPFLVCLDPD</sequence>
<dbReference type="InterPro" id="IPR000182">
    <property type="entry name" value="GNAT_dom"/>
</dbReference>
<organism evidence="4 5">
    <name type="scientific">Chelatococcus albus</name>
    <dbReference type="NCBI Taxonomy" id="3047466"/>
    <lineage>
        <taxon>Bacteria</taxon>
        <taxon>Pseudomonadati</taxon>
        <taxon>Pseudomonadota</taxon>
        <taxon>Alphaproteobacteria</taxon>
        <taxon>Hyphomicrobiales</taxon>
        <taxon>Chelatococcaceae</taxon>
        <taxon>Chelatococcus</taxon>
    </lineage>
</organism>
<gene>
    <name evidence="4" type="ORF">QNA08_00220</name>
</gene>
<dbReference type="Pfam" id="PF00583">
    <property type="entry name" value="Acetyltransf_1"/>
    <property type="match status" value="1"/>
</dbReference>
<dbReference type="CDD" id="cd04301">
    <property type="entry name" value="NAT_SF"/>
    <property type="match status" value="1"/>
</dbReference>
<protein>
    <submittedName>
        <fullName evidence="4">GNAT family N-acetyltransferase</fullName>
    </submittedName>
</protein>
<keyword evidence="1" id="KW-0808">Transferase</keyword>
<reference evidence="4 5" key="1">
    <citation type="submission" date="2023-05" db="EMBL/GenBank/DDBJ databases">
        <title>Chelatococcus sp. nov., a moderately thermophilic bacterium isolated from hot spring microbial mat.</title>
        <authorList>
            <person name="Hu C.-J."/>
            <person name="Li W.-J."/>
        </authorList>
    </citation>
    <scope>NUCLEOTIDE SEQUENCE [LARGE SCALE GENOMIC DNA]</scope>
    <source>
        <strain evidence="4 5">SYSU G07232</strain>
    </source>
</reference>
<evidence type="ECO:0000256" key="2">
    <source>
        <dbReference type="ARBA" id="ARBA00023315"/>
    </source>
</evidence>
<dbReference type="SUPFAM" id="SSF55729">
    <property type="entry name" value="Acyl-CoA N-acyltransferases (Nat)"/>
    <property type="match status" value="1"/>
</dbReference>
<accession>A0ABT7ABC8</accession>